<organism evidence="2 3">
    <name type="scientific">Bradyrhizobium centrolobii</name>
    <dbReference type="NCBI Taxonomy" id="1505087"/>
    <lineage>
        <taxon>Bacteria</taxon>
        <taxon>Pseudomonadati</taxon>
        <taxon>Pseudomonadota</taxon>
        <taxon>Alphaproteobacteria</taxon>
        <taxon>Hyphomicrobiales</taxon>
        <taxon>Nitrobacteraceae</taxon>
        <taxon>Bradyrhizobium</taxon>
    </lineage>
</organism>
<proteinExistence type="predicted"/>
<name>A0A176Z2H5_9BRAD</name>
<evidence type="ECO:0000313" key="2">
    <source>
        <dbReference type="EMBL" id="OAF14920.1"/>
    </source>
</evidence>
<gene>
    <name evidence="2" type="ORF">AYJ54_40825</name>
</gene>
<evidence type="ECO:0000256" key="1">
    <source>
        <dbReference type="SAM" id="MobiDB-lite"/>
    </source>
</evidence>
<dbReference type="AlphaFoldDB" id="A0A176Z2H5"/>
<dbReference type="InterPro" id="IPR019546">
    <property type="entry name" value="TAT_signal_bac_arc"/>
</dbReference>
<dbReference type="NCBIfam" id="TIGR02811">
    <property type="entry name" value="formate_TAT"/>
    <property type="match status" value="1"/>
</dbReference>
<protein>
    <submittedName>
        <fullName evidence="2">Formate dehydrogenase</fullName>
    </submittedName>
</protein>
<accession>A0A176Z2H5</accession>
<evidence type="ECO:0000313" key="3">
    <source>
        <dbReference type="Proteomes" id="UP000076959"/>
    </source>
</evidence>
<dbReference type="InterPro" id="IPR006311">
    <property type="entry name" value="TAT_signal"/>
</dbReference>
<sequence length="72" mass="7894">MSRDKKVTVGRRDFLRKVGIGTVGAGATLATPLVGPAQADSETNDEKRKARYKESDHVKAFYRVNRYPAKGG</sequence>
<comment type="caution">
    <text evidence="2">The sequence shown here is derived from an EMBL/GenBank/DDBJ whole genome shotgun (WGS) entry which is preliminary data.</text>
</comment>
<reference evidence="2 3" key="1">
    <citation type="submission" date="2016-03" db="EMBL/GenBank/DDBJ databases">
        <title>Draft Genome Sequence of the Strain BR 10245 (Bradyrhizobium sp.) isolated from nodules of Centrolobium paraense.</title>
        <authorList>
            <person name="Simoes-Araujo J.L.Sr."/>
            <person name="Barauna A.C."/>
            <person name="Silva K."/>
            <person name="Zilli J.E."/>
        </authorList>
    </citation>
    <scope>NUCLEOTIDE SEQUENCE [LARGE SCALE GENOMIC DNA]</scope>
    <source>
        <strain evidence="2 3">BR 10245</strain>
    </source>
</reference>
<keyword evidence="3" id="KW-1185">Reference proteome</keyword>
<dbReference type="PROSITE" id="PS51318">
    <property type="entry name" value="TAT"/>
    <property type="match status" value="1"/>
</dbReference>
<dbReference type="RefSeq" id="WP_063696835.1">
    <property type="nucleotide sequence ID" value="NZ_LUUB01000026.1"/>
</dbReference>
<feature type="compositionally biased region" description="Basic and acidic residues" evidence="1">
    <location>
        <begin position="44"/>
        <end position="53"/>
    </location>
</feature>
<dbReference type="STRING" id="1505087.AYJ54_40825"/>
<dbReference type="EMBL" id="LUUB01000026">
    <property type="protein sequence ID" value="OAF14920.1"/>
    <property type="molecule type" value="Genomic_DNA"/>
</dbReference>
<feature type="region of interest" description="Disordered" evidence="1">
    <location>
        <begin position="34"/>
        <end position="53"/>
    </location>
</feature>
<dbReference type="Proteomes" id="UP000076959">
    <property type="component" value="Unassembled WGS sequence"/>
</dbReference>
<dbReference type="PIRSF" id="PIRSF036704">
    <property type="entry name" value="UCP036704"/>
    <property type="match status" value="1"/>
</dbReference>
<dbReference type="InterPro" id="IPR014177">
    <property type="entry name" value="Formate_DH_TAT-contain"/>
</dbReference>
<dbReference type="NCBIfam" id="TIGR01409">
    <property type="entry name" value="TAT_signal_seq"/>
    <property type="match status" value="1"/>
</dbReference>
<dbReference type="OrthoDB" id="7876980at2"/>